<dbReference type="PANTHER" id="PTHR43649">
    <property type="entry name" value="ARABINOSE-BINDING PROTEIN-RELATED"/>
    <property type="match status" value="1"/>
</dbReference>
<dbReference type="Proteomes" id="UP000184512">
    <property type="component" value="Unassembled WGS sequence"/>
</dbReference>
<evidence type="ECO:0000256" key="2">
    <source>
        <dbReference type="ARBA" id="ARBA00022729"/>
    </source>
</evidence>
<dbReference type="AlphaFoldDB" id="A0A1M6D065"/>
<keyword evidence="3" id="KW-0472">Membrane</keyword>
<accession>A0A1M6D065</accession>
<evidence type="ECO:0000256" key="3">
    <source>
        <dbReference type="ARBA" id="ARBA00023136"/>
    </source>
</evidence>
<evidence type="ECO:0000256" key="5">
    <source>
        <dbReference type="ARBA" id="ARBA00023288"/>
    </source>
</evidence>
<gene>
    <name evidence="6" type="ORF">SAMN02745244_00799</name>
</gene>
<dbReference type="InterPro" id="IPR006059">
    <property type="entry name" value="SBP"/>
</dbReference>
<dbReference type="Pfam" id="PF01547">
    <property type="entry name" value="SBP_bac_1"/>
    <property type="match status" value="1"/>
</dbReference>
<dbReference type="InterPro" id="IPR050490">
    <property type="entry name" value="Bact_solute-bd_prot1"/>
</dbReference>
<dbReference type="STRING" id="1123357.SAMN02745244_00799"/>
<evidence type="ECO:0000256" key="4">
    <source>
        <dbReference type="ARBA" id="ARBA00023139"/>
    </source>
</evidence>
<keyword evidence="2" id="KW-0732">Signal</keyword>
<dbReference type="Gene3D" id="3.40.190.10">
    <property type="entry name" value="Periplasmic binding protein-like II"/>
    <property type="match status" value="1"/>
</dbReference>
<proteinExistence type="predicted"/>
<dbReference type="PANTHER" id="PTHR43649:SF33">
    <property type="entry name" value="POLYGALACTURONAN_RHAMNOGALACTURONAN-BINDING PROTEIN YTCQ"/>
    <property type="match status" value="1"/>
</dbReference>
<evidence type="ECO:0000313" key="7">
    <source>
        <dbReference type="Proteomes" id="UP000184512"/>
    </source>
</evidence>
<dbReference type="CDD" id="cd13585">
    <property type="entry name" value="PBP2_TMBP_like"/>
    <property type="match status" value="1"/>
</dbReference>
<reference evidence="6 7" key="1">
    <citation type="submission" date="2016-11" db="EMBL/GenBank/DDBJ databases">
        <authorList>
            <person name="Jaros S."/>
            <person name="Januszkiewicz K."/>
            <person name="Wedrychowicz H."/>
        </authorList>
    </citation>
    <scope>NUCLEOTIDE SEQUENCE [LARGE SCALE GENOMIC DNA]</scope>
    <source>
        <strain evidence="6 7">DSM 12906</strain>
    </source>
</reference>
<name>A0A1M6D065_9ACTN</name>
<keyword evidence="5" id="KW-0449">Lipoprotein</keyword>
<dbReference type="SUPFAM" id="SSF53850">
    <property type="entry name" value="Periplasmic binding protein-like II"/>
    <property type="match status" value="1"/>
</dbReference>
<keyword evidence="4" id="KW-0564">Palmitate</keyword>
<sequence>MLTGDPQKETEMNIRRRSFLLGTGGIAMTAGLSACGNSSQPGGTTSDGRPELTYMYRGGEDERAAYNIAIKAFEEANDCSVKVIVTDADQYTTKLQAAITGNQVPDVFYLEQGSVMAFATNHVVRDITAEVEASGVDLDNVWAYGVNSYRFDGERVGQGAMYGMPKDIGPFSFGYNRTMFEAAGIPLPDPEKPYTMDEFRAVAKQLTTDTNGDGELDQWGTGLNVTWNLQAFVWSNGGDWVDEAKTTVTVDKPEFVEALQTFADIQNVDKSTPSIAEAQTLDTYQRWMKGEIGFFPVGPWDVSTYTKLDFDWDLIPYPVMGTGETATWVGSLGIAVAQSTDHPDLAAKLAVYLSTNEEAQRQLWKAGVQVPNLIDMATNEFATSEGMPENKAEFLNIIQETGRALPAATTWSGEWYDEFWVGIQPVLDGKKSAADYCKEVQPRMQEKLDAANQQAEQNR</sequence>
<keyword evidence="1" id="KW-1003">Cell membrane</keyword>
<evidence type="ECO:0000256" key="1">
    <source>
        <dbReference type="ARBA" id="ARBA00022475"/>
    </source>
</evidence>
<evidence type="ECO:0000313" key="6">
    <source>
        <dbReference type="EMBL" id="SHI66600.1"/>
    </source>
</evidence>
<dbReference type="EMBL" id="FQZG01000011">
    <property type="protein sequence ID" value="SHI66600.1"/>
    <property type="molecule type" value="Genomic_DNA"/>
</dbReference>
<keyword evidence="7" id="KW-1185">Reference proteome</keyword>
<protein>
    <submittedName>
        <fullName evidence="6">Multiple sugar transport system substrate-binding protein</fullName>
    </submittedName>
</protein>
<keyword evidence="6" id="KW-0762">Sugar transport</keyword>
<organism evidence="6 7">
    <name type="scientific">Tessaracoccus bendigoensis DSM 12906</name>
    <dbReference type="NCBI Taxonomy" id="1123357"/>
    <lineage>
        <taxon>Bacteria</taxon>
        <taxon>Bacillati</taxon>
        <taxon>Actinomycetota</taxon>
        <taxon>Actinomycetes</taxon>
        <taxon>Propionibacteriales</taxon>
        <taxon>Propionibacteriaceae</taxon>
        <taxon>Tessaracoccus</taxon>
    </lineage>
</organism>
<keyword evidence="6" id="KW-0813">Transport</keyword>